<name>A0A4R1FXW5_9PAST</name>
<feature type="chain" id="PRO_5020781070" evidence="1">
    <location>
        <begin position="26"/>
        <end position="226"/>
    </location>
</feature>
<keyword evidence="3" id="KW-1185">Reference proteome</keyword>
<dbReference type="AlphaFoldDB" id="A0A4R1FXW5"/>
<evidence type="ECO:0000256" key="1">
    <source>
        <dbReference type="SAM" id="SignalP"/>
    </source>
</evidence>
<evidence type="ECO:0000313" key="3">
    <source>
        <dbReference type="Proteomes" id="UP000294702"/>
    </source>
</evidence>
<dbReference type="Proteomes" id="UP000294702">
    <property type="component" value="Unassembled WGS sequence"/>
</dbReference>
<comment type="caution">
    <text evidence="2">The sequence shown here is derived from an EMBL/GenBank/DDBJ whole genome shotgun (WGS) entry which is preliminary data.</text>
</comment>
<sequence>MKHCKYFFKLILGLLLTFSTPLSYASFQDICLYSPDGQSIQEVHCIIDISSQDKIGGDYYVATLKDNYFVSYKFTPNNPYYLGEAIFETLRYPIEYKAEVFSLTNEFKRSNSLSDKWQCIQNIDMKEMLCKIWEHHRTNSEQSAIKNKMKAVWNEGTYKVGVDIPEGEYKLIEDSNKYGGFYRVYLDSGNKLSSIVTGGAFNNMTYVTVKKGQYLEVSRATFTLVN</sequence>
<gene>
    <name evidence="2" type="ORF">EV694_1692</name>
</gene>
<feature type="signal peptide" evidence="1">
    <location>
        <begin position="1"/>
        <end position="25"/>
    </location>
</feature>
<proteinExistence type="predicted"/>
<organism evidence="2 3">
    <name type="scientific">Volucribacter psittacicida</name>
    <dbReference type="NCBI Taxonomy" id="203482"/>
    <lineage>
        <taxon>Bacteria</taxon>
        <taxon>Pseudomonadati</taxon>
        <taxon>Pseudomonadota</taxon>
        <taxon>Gammaproteobacteria</taxon>
        <taxon>Pasteurellales</taxon>
        <taxon>Pasteurellaceae</taxon>
        <taxon>Volucribacter</taxon>
    </lineage>
</organism>
<accession>A0A4R1FXW5</accession>
<evidence type="ECO:0000313" key="2">
    <source>
        <dbReference type="EMBL" id="TCJ96141.1"/>
    </source>
</evidence>
<keyword evidence="1" id="KW-0732">Signal</keyword>
<dbReference type="EMBL" id="SMFT01000004">
    <property type="protein sequence ID" value="TCJ96141.1"/>
    <property type="molecule type" value="Genomic_DNA"/>
</dbReference>
<reference evidence="2 3" key="1">
    <citation type="submission" date="2019-03" db="EMBL/GenBank/DDBJ databases">
        <title>Genomic Encyclopedia of Type Strains, Phase IV (KMG-IV): sequencing the most valuable type-strain genomes for metagenomic binning, comparative biology and taxonomic classification.</title>
        <authorList>
            <person name="Goeker M."/>
        </authorList>
    </citation>
    <scope>NUCLEOTIDE SEQUENCE [LARGE SCALE GENOMIC DNA]</scope>
    <source>
        <strain evidence="2 3">DSM 15534</strain>
    </source>
</reference>
<protein>
    <submittedName>
        <fullName evidence="2">Uncharacterized protein</fullName>
    </submittedName>
</protein>